<accession>A0AAN7TKQ2</accession>
<feature type="transmembrane region" description="Helical" evidence="6">
    <location>
        <begin position="213"/>
        <end position="234"/>
    </location>
</feature>
<dbReference type="GO" id="GO:0008195">
    <property type="term" value="F:phosphatidate phosphatase activity"/>
    <property type="evidence" value="ECO:0007669"/>
    <property type="project" value="TreeGrafter"/>
</dbReference>
<evidence type="ECO:0000256" key="2">
    <source>
        <dbReference type="ARBA" id="ARBA00008816"/>
    </source>
</evidence>
<keyword evidence="4 6" id="KW-1133">Transmembrane helix</keyword>
<feature type="domain" description="Phosphatidic acid phosphatase type 2/haloperoxidase" evidence="7">
    <location>
        <begin position="109"/>
        <end position="258"/>
    </location>
</feature>
<organism evidence="8 9">
    <name type="scientific">Dictyostelium firmibasis</name>
    <dbReference type="NCBI Taxonomy" id="79012"/>
    <lineage>
        <taxon>Eukaryota</taxon>
        <taxon>Amoebozoa</taxon>
        <taxon>Evosea</taxon>
        <taxon>Eumycetozoa</taxon>
        <taxon>Dictyostelia</taxon>
        <taxon>Dictyosteliales</taxon>
        <taxon>Dictyosteliaceae</taxon>
        <taxon>Dictyostelium</taxon>
    </lineage>
</organism>
<dbReference type="Pfam" id="PF01569">
    <property type="entry name" value="PAP2"/>
    <property type="match status" value="1"/>
</dbReference>
<dbReference type="FunFam" id="1.20.144.10:FF:000067">
    <property type="entry name" value="PA-phosphatase related-family protein DDB_G0275547"/>
    <property type="match status" value="1"/>
</dbReference>
<feature type="transmembrane region" description="Helical" evidence="6">
    <location>
        <begin position="240"/>
        <end position="258"/>
    </location>
</feature>
<gene>
    <name evidence="8" type="ORF">RB653_009887</name>
</gene>
<dbReference type="GO" id="GO:0006644">
    <property type="term" value="P:phospholipid metabolic process"/>
    <property type="evidence" value="ECO:0007669"/>
    <property type="project" value="InterPro"/>
</dbReference>
<dbReference type="GO" id="GO:0046839">
    <property type="term" value="P:phospholipid dephosphorylation"/>
    <property type="evidence" value="ECO:0007669"/>
    <property type="project" value="TreeGrafter"/>
</dbReference>
<sequence length="316" mass="36038">MKKILYENQFDKPLFYDYDFRKKNKKLVYIIDWFCVLVILLIGFFLFLKVPVRGRLFRLNDESISYPKLTEIISLGLLIPLVTVIPFLIILFISIVIKRDLNDFHHSLLGFCQSISITLLLTGSFKTFIGGLRPSFLEFCKPTIQSIAQGNPPVGYGSIYYDKSICTESEFTVNDGLSAYPSGHSSIAATCFGFLALYLFARLKCFDNRGHVFIYLLVIGCLISAGLIGISRVADYHHTFLNVLAGWSIGLIIALSCYRLNFSSLFGHDNHISIHSHWLTYWDYHNNNKNNNDQNRIQNNIESYQSPNGISLNELS</sequence>
<feature type="transmembrane region" description="Helical" evidence="6">
    <location>
        <begin position="108"/>
        <end position="129"/>
    </location>
</feature>
<comment type="caution">
    <text evidence="8">The sequence shown here is derived from an EMBL/GenBank/DDBJ whole genome shotgun (WGS) entry which is preliminary data.</text>
</comment>
<dbReference type="EMBL" id="JAVFKY010000006">
    <property type="protein sequence ID" value="KAK5574634.1"/>
    <property type="molecule type" value="Genomic_DNA"/>
</dbReference>
<dbReference type="PANTHER" id="PTHR10165">
    <property type="entry name" value="LIPID PHOSPHATE PHOSPHATASE"/>
    <property type="match status" value="1"/>
</dbReference>
<evidence type="ECO:0000256" key="4">
    <source>
        <dbReference type="ARBA" id="ARBA00022989"/>
    </source>
</evidence>
<proteinExistence type="inferred from homology"/>
<comment type="similarity">
    <text evidence="2">Belongs to the PA-phosphatase related phosphoesterase family.</text>
</comment>
<dbReference type="AlphaFoldDB" id="A0AAN7TKQ2"/>
<evidence type="ECO:0000256" key="5">
    <source>
        <dbReference type="ARBA" id="ARBA00023136"/>
    </source>
</evidence>
<dbReference type="PANTHER" id="PTHR10165:SF108">
    <property type="entry name" value="PA-PHOSPHATASE RELATED-FAMILY PROTEIN DDB_G0271516-RELATED"/>
    <property type="match status" value="1"/>
</dbReference>
<keyword evidence="5 6" id="KW-0472">Membrane</keyword>
<dbReference type="InterPro" id="IPR036938">
    <property type="entry name" value="PAP2/HPO_sf"/>
</dbReference>
<dbReference type="SMART" id="SM00014">
    <property type="entry name" value="acidPPc"/>
    <property type="match status" value="1"/>
</dbReference>
<keyword evidence="9" id="KW-1185">Reference proteome</keyword>
<dbReference type="InterPro" id="IPR000326">
    <property type="entry name" value="PAP2/HPO"/>
</dbReference>
<dbReference type="Proteomes" id="UP001344447">
    <property type="component" value="Unassembled WGS sequence"/>
</dbReference>
<evidence type="ECO:0000313" key="8">
    <source>
        <dbReference type="EMBL" id="KAK5574634.1"/>
    </source>
</evidence>
<evidence type="ECO:0000313" key="9">
    <source>
        <dbReference type="Proteomes" id="UP001344447"/>
    </source>
</evidence>
<comment type="subcellular location">
    <subcellularLocation>
        <location evidence="1">Membrane</location>
        <topology evidence="1">Multi-pass membrane protein</topology>
    </subcellularLocation>
</comment>
<feature type="transmembrane region" description="Helical" evidence="6">
    <location>
        <begin position="72"/>
        <end position="96"/>
    </location>
</feature>
<keyword evidence="3 6" id="KW-0812">Transmembrane</keyword>
<dbReference type="Gene3D" id="1.20.144.10">
    <property type="entry name" value="Phosphatidic acid phosphatase type 2/haloperoxidase"/>
    <property type="match status" value="1"/>
</dbReference>
<evidence type="ECO:0000256" key="1">
    <source>
        <dbReference type="ARBA" id="ARBA00004141"/>
    </source>
</evidence>
<dbReference type="SUPFAM" id="SSF48317">
    <property type="entry name" value="Acid phosphatase/Vanadium-dependent haloperoxidase"/>
    <property type="match status" value="1"/>
</dbReference>
<evidence type="ECO:0000256" key="6">
    <source>
        <dbReference type="SAM" id="Phobius"/>
    </source>
</evidence>
<evidence type="ECO:0000259" key="7">
    <source>
        <dbReference type="SMART" id="SM00014"/>
    </source>
</evidence>
<dbReference type="InterPro" id="IPR043216">
    <property type="entry name" value="PAP-like"/>
</dbReference>
<evidence type="ECO:0000256" key="3">
    <source>
        <dbReference type="ARBA" id="ARBA00022692"/>
    </source>
</evidence>
<dbReference type="CDD" id="cd03390">
    <property type="entry name" value="PAP2_containing_1_like"/>
    <property type="match status" value="1"/>
</dbReference>
<feature type="transmembrane region" description="Helical" evidence="6">
    <location>
        <begin position="27"/>
        <end position="52"/>
    </location>
</feature>
<protein>
    <recommendedName>
        <fullName evidence="7">Phosphatidic acid phosphatase type 2/haloperoxidase domain-containing protein</fullName>
    </recommendedName>
</protein>
<reference evidence="8 9" key="1">
    <citation type="submission" date="2023-11" db="EMBL/GenBank/DDBJ databases">
        <title>Dfirmibasis_genome.</title>
        <authorList>
            <person name="Edelbroek B."/>
            <person name="Kjellin J."/>
            <person name="Jerlstrom-Hultqvist J."/>
            <person name="Soderbom F."/>
        </authorList>
    </citation>
    <scope>NUCLEOTIDE SEQUENCE [LARGE SCALE GENOMIC DNA]</scope>
    <source>
        <strain evidence="8 9">TNS-C-14</strain>
    </source>
</reference>
<dbReference type="GO" id="GO:0016020">
    <property type="term" value="C:membrane"/>
    <property type="evidence" value="ECO:0007669"/>
    <property type="project" value="UniProtKB-SubCell"/>
</dbReference>
<feature type="transmembrane region" description="Helical" evidence="6">
    <location>
        <begin position="183"/>
        <end position="201"/>
    </location>
</feature>
<name>A0AAN7TKQ2_9MYCE</name>